<dbReference type="AlphaFoldDB" id="A0ABD0JSV0"/>
<keyword evidence="2" id="KW-1185">Reference proteome</keyword>
<sequence>MHQETTHTPPHLSASAHLGFCDDNPSERMRRRCLPGVNCRCGIWFCLREVLEVSRDIYSFFFTCLPSLIGSNPQHAPRSDSGIIWGPARSLLLIRGSTLSD</sequence>
<organism evidence="1 2">
    <name type="scientific">Batillaria attramentaria</name>
    <dbReference type="NCBI Taxonomy" id="370345"/>
    <lineage>
        <taxon>Eukaryota</taxon>
        <taxon>Metazoa</taxon>
        <taxon>Spiralia</taxon>
        <taxon>Lophotrochozoa</taxon>
        <taxon>Mollusca</taxon>
        <taxon>Gastropoda</taxon>
        <taxon>Caenogastropoda</taxon>
        <taxon>Sorbeoconcha</taxon>
        <taxon>Cerithioidea</taxon>
        <taxon>Batillariidae</taxon>
        <taxon>Batillaria</taxon>
    </lineage>
</organism>
<proteinExistence type="predicted"/>
<gene>
    <name evidence="1" type="ORF">BaRGS_00030777</name>
</gene>
<dbReference type="Proteomes" id="UP001519460">
    <property type="component" value="Unassembled WGS sequence"/>
</dbReference>
<reference evidence="1 2" key="1">
    <citation type="journal article" date="2023" name="Sci. Data">
        <title>Genome assembly of the Korean intertidal mud-creeper Batillaria attramentaria.</title>
        <authorList>
            <person name="Patra A.K."/>
            <person name="Ho P.T."/>
            <person name="Jun S."/>
            <person name="Lee S.J."/>
            <person name="Kim Y."/>
            <person name="Won Y.J."/>
        </authorList>
    </citation>
    <scope>NUCLEOTIDE SEQUENCE [LARGE SCALE GENOMIC DNA]</scope>
    <source>
        <strain evidence="1">Wonlab-2016</strain>
    </source>
</reference>
<evidence type="ECO:0000313" key="1">
    <source>
        <dbReference type="EMBL" id="KAK7477948.1"/>
    </source>
</evidence>
<evidence type="ECO:0000313" key="2">
    <source>
        <dbReference type="Proteomes" id="UP001519460"/>
    </source>
</evidence>
<comment type="caution">
    <text evidence="1">The sequence shown here is derived from an EMBL/GenBank/DDBJ whole genome shotgun (WGS) entry which is preliminary data.</text>
</comment>
<protein>
    <submittedName>
        <fullName evidence="1">Uncharacterized protein</fullName>
    </submittedName>
</protein>
<name>A0ABD0JSV0_9CAEN</name>
<accession>A0ABD0JSV0</accession>
<dbReference type="EMBL" id="JACVVK020000337">
    <property type="protein sequence ID" value="KAK7477948.1"/>
    <property type="molecule type" value="Genomic_DNA"/>
</dbReference>